<feature type="transmembrane region" description="Helical" evidence="7">
    <location>
        <begin position="462"/>
        <end position="484"/>
    </location>
</feature>
<accession>A0AAN6LMF9</accession>
<feature type="transmembrane region" description="Helical" evidence="7">
    <location>
        <begin position="43"/>
        <end position="60"/>
    </location>
</feature>
<evidence type="ECO:0000256" key="2">
    <source>
        <dbReference type="ARBA" id="ARBA00022448"/>
    </source>
</evidence>
<dbReference type="AlphaFoldDB" id="A0AAN6LMF9"/>
<feature type="transmembrane region" description="Helical" evidence="7">
    <location>
        <begin position="80"/>
        <end position="104"/>
    </location>
</feature>
<evidence type="ECO:0000256" key="3">
    <source>
        <dbReference type="ARBA" id="ARBA00022692"/>
    </source>
</evidence>
<gene>
    <name evidence="8" type="ORF">GRF29_216g1269754</name>
</gene>
<feature type="transmembrane region" description="Helical" evidence="7">
    <location>
        <begin position="240"/>
        <end position="261"/>
    </location>
</feature>
<dbReference type="Gene3D" id="1.20.1740.10">
    <property type="entry name" value="Amino acid/polyamine transporter I"/>
    <property type="match status" value="1"/>
</dbReference>
<dbReference type="PIRSF" id="PIRSF006060">
    <property type="entry name" value="AA_transporter"/>
    <property type="match status" value="1"/>
</dbReference>
<protein>
    <recommendedName>
        <fullName evidence="10">Amino acid transporter</fullName>
    </recommendedName>
</protein>
<dbReference type="PANTHER" id="PTHR45649:SF1">
    <property type="entry name" value="TRANSPORTER, PUTATIVE (EUROFUNG)-RELATED"/>
    <property type="match status" value="1"/>
</dbReference>
<evidence type="ECO:0000256" key="6">
    <source>
        <dbReference type="SAM" id="MobiDB-lite"/>
    </source>
</evidence>
<keyword evidence="5 7" id="KW-0472">Membrane</keyword>
<dbReference type="GO" id="GO:0022857">
    <property type="term" value="F:transmembrane transporter activity"/>
    <property type="evidence" value="ECO:0007669"/>
    <property type="project" value="InterPro"/>
</dbReference>
<keyword evidence="4 7" id="KW-1133">Transmembrane helix</keyword>
<feature type="transmembrane region" description="Helical" evidence="7">
    <location>
        <begin position="282"/>
        <end position="303"/>
    </location>
</feature>
<dbReference type="EMBL" id="WVTA01000018">
    <property type="protein sequence ID" value="KAK3197769.1"/>
    <property type="molecule type" value="Genomic_DNA"/>
</dbReference>
<reference evidence="8 9" key="1">
    <citation type="submission" date="2021-02" db="EMBL/GenBank/DDBJ databases">
        <title>Genome assembly of Pseudopithomyces chartarum.</title>
        <authorList>
            <person name="Jauregui R."/>
            <person name="Singh J."/>
            <person name="Voisey C."/>
        </authorList>
    </citation>
    <scope>NUCLEOTIDE SEQUENCE [LARGE SCALE GENOMIC DNA]</scope>
    <source>
        <strain evidence="8 9">AGR01</strain>
    </source>
</reference>
<evidence type="ECO:0000256" key="7">
    <source>
        <dbReference type="SAM" id="Phobius"/>
    </source>
</evidence>
<proteinExistence type="predicted"/>
<feature type="region of interest" description="Disordered" evidence="6">
    <location>
        <begin position="1"/>
        <end position="29"/>
    </location>
</feature>
<feature type="transmembrane region" description="Helical" evidence="7">
    <location>
        <begin position="200"/>
        <end position="220"/>
    </location>
</feature>
<feature type="transmembrane region" description="Helical" evidence="7">
    <location>
        <begin position="386"/>
        <end position="407"/>
    </location>
</feature>
<name>A0AAN6LMF9_9PLEO</name>
<feature type="transmembrane region" description="Helical" evidence="7">
    <location>
        <begin position="413"/>
        <end position="431"/>
    </location>
</feature>
<keyword evidence="9" id="KW-1185">Reference proteome</keyword>
<dbReference type="PANTHER" id="PTHR45649">
    <property type="entry name" value="AMINO-ACID PERMEASE BAT1"/>
    <property type="match status" value="1"/>
</dbReference>
<organism evidence="8 9">
    <name type="scientific">Pseudopithomyces chartarum</name>
    <dbReference type="NCBI Taxonomy" id="1892770"/>
    <lineage>
        <taxon>Eukaryota</taxon>
        <taxon>Fungi</taxon>
        <taxon>Dikarya</taxon>
        <taxon>Ascomycota</taxon>
        <taxon>Pezizomycotina</taxon>
        <taxon>Dothideomycetes</taxon>
        <taxon>Pleosporomycetidae</taxon>
        <taxon>Pleosporales</taxon>
        <taxon>Massarineae</taxon>
        <taxon>Didymosphaeriaceae</taxon>
        <taxon>Pseudopithomyces</taxon>
    </lineage>
</organism>
<evidence type="ECO:0000256" key="1">
    <source>
        <dbReference type="ARBA" id="ARBA00004141"/>
    </source>
</evidence>
<feature type="transmembrane region" description="Helical" evidence="7">
    <location>
        <begin position="329"/>
        <end position="352"/>
    </location>
</feature>
<sequence length="531" mass="57567">MELDTLAKPKAYSSAVEEGQNGSTTRDDRDLMRLGKKPVLKRNFGFMQILGFSCTVLVTWEGILQVSTPSLLNGGPAGVFWGYLLIWIGSISIYTCLSELASMMPTAGGQYHWVAMLSPPSCRKFLSYITGWVTLIGWQATTASSAYLAGTILQSTILMLDTSYSPKPYQSMLLGWSVVLFAVVINTVGSKTLAHFEGLILIIHVLGFFAILIPLVYLSDHGDASIFTTFVNSGGWSTEALSFMVGLPSSVFALVGVDSCVHMAEEVKNASKVVPRAIQISVLLNGTLGLAMLVAYLFCLGNLDTVLEQSATLGYAYLYVFLQGTGSPAGAVTMAMIMWVLGVCCLVGLMAATSRQLWSFARDNAVPFSNTVTKLHPRTLLPNNTIFITAGVAILLSFINLGSAVAFANIVNLSIGGLYASYFIICSLLLWRRIQGIKQYDPTTALVGPDTLQWGPWKIPGALGIANNVFACGYILVMWFFSFWPSSVEVTAQSMNFSSVTFSGIVIFAIVWYLIRGRKSYVGPIVEVTPE</sequence>
<evidence type="ECO:0008006" key="10">
    <source>
        <dbReference type="Google" id="ProtNLM"/>
    </source>
</evidence>
<comment type="caution">
    <text evidence="8">The sequence shown here is derived from an EMBL/GenBank/DDBJ whole genome shotgun (WGS) entry which is preliminary data.</text>
</comment>
<keyword evidence="2" id="KW-0813">Transport</keyword>
<dbReference type="Pfam" id="PF13520">
    <property type="entry name" value="AA_permease_2"/>
    <property type="match status" value="1"/>
</dbReference>
<dbReference type="GO" id="GO:0016020">
    <property type="term" value="C:membrane"/>
    <property type="evidence" value="ECO:0007669"/>
    <property type="project" value="UniProtKB-SubCell"/>
</dbReference>
<feature type="transmembrane region" description="Helical" evidence="7">
    <location>
        <begin position="169"/>
        <end position="188"/>
    </location>
</feature>
<feature type="transmembrane region" description="Helical" evidence="7">
    <location>
        <begin position="125"/>
        <end position="149"/>
    </location>
</feature>
<evidence type="ECO:0000313" key="9">
    <source>
        <dbReference type="Proteomes" id="UP001280581"/>
    </source>
</evidence>
<evidence type="ECO:0000256" key="4">
    <source>
        <dbReference type="ARBA" id="ARBA00022989"/>
    </source>
</evidence>
<comment type="subcellular location">
    <subcellularLocation>
        <location evidence="1">Membrane</location>
        <topology evidence="1">Multi-pass membrane protein</topology>
    </subcellularLocation>
</comment>
<keyword evidence="3 7" id="KW-0812">Transmembrane</keyword>
<feature type="transmembrane region" description="Helical" evidence="7">
    <location>
        <begin position="496"/>
        <end position="515"/>
    </location>
</feature>
<dbReference type="InterPro" id="IPR002293">
    <property type="entry name" value="AA/rel_permease1"/>
</dbReference>
<dbReference type="Proteomes" id="UP001280581">
    <property type="component" value="Unassembled WGS sequence"/>
</dbReference>
<evidence type="ECO:0000313" key="8">
    <source>
        <dbReference type="EMBL" id="KAK3197769.1"/>
    </source>
</evidence>
<evidence type="ECO:0000256" key="5">
    <source>
        <dbReference type="ARBA" id="ARBA00023136"/>
    </source>
</evidence>